<evidence type="ECO:0000313" key="2">
    <source>
        <dbReference type="Proteomes" id="UP001253637"/>
    </source>
</evidence>
<proteinExistence type="predicted"/>
<dbReference type="Proteomes" id="UP001253637">
    <property type="component" value="Segment"/>
</dbReference>
<name>A0A811BQ30_9VIRU</name>
<sequence>MEECPVCQCDDRTFYVLPNNNIVLVCSECTSVWLDPDRPGWGESADDRALCDRFGVSDADQLFNGMDHWATRREVLQDRKWRGALGRIGYAKEDL</sequence>
<organism evidence="1 2">
    <name type="scientific">Pandoravirus japonicus</name>
    <dbReference type="NCBI Taxonomy" id="2823154"/>
    <lineage>
        <taxon>Viruses</taxon>
        <taxon>Pandoravirus</taxon>
    </lineage>
</organism>
<evidence type="ECO:0000313" key="1">
    <source>
        <dbReference type="EMBL" id="BCU04008.1"/>
    </source>
</evidence>
<reference evidence="1" key="1">
    <citation type="submission" date="2021-04" db="EMBL/GenBank/DDBJ databases">
        <title>Draft Genome Sequence of Pandoravirus japonicus, Isolated from the Sabaishi River of Niigata, Japan.</title>
        <authorList>
            <person name="Hosokawa N."/>
            <person name="Takahashi H."/>
            <person name="Aoki K."/>
            <person name="Takemura M."/>
        </authorList>
    </citation>
    <scope>NUCLEOTIDE SEQUENCE</scope>
</reference>
<accession>A0A811BQ30</accession>
<protein>
    <submittedName>
        <fullName evidence="1">Uncharacterized protein</fullName>
    </submittedName>
</protein>
<dbReference type="EMBL" id="LC625835">
    <property type="protein sequence ID" value="BCU04008.1"/>
    <property type="molecule type" value="Genomic_DNA"/>
</dbReference>